<gene>
    <name evidence="1" type="ORF">BDK51DRAFT_44013</name>
</gene>
<evidence type="ECO:0000313" key="2">
    <source>
        <dbReference type="Proteomes" id="UP000269721"/>
    </source>
</evidence>
<organism evidence="1 2">
    <name type="scientific">Blyttiomyces helicus</name>
    <dbReference type="NCBI Taxonomy" id="388810"/>
    <lineage>
        <taxon>Eukaryota</taxon>
        <taxon>Fungi</taxon>
        <taxon>Fungi incertae sedis</taxon>
        <taxon>Chytridiomycota</taxon>
        <taxon>Chytridiomycota incertae sedis</taxon>
        <taxon>Chytridiomycetes</taxon>
        <taxon>Chytridiomycetes incertae sedis</taxon>
        <taxon>Blyttiomyces</taxon>
    </lineage>
</organism>
<sequence>MEFFVSGLTVEDEHLAARLRSKCKVGTSGTSSRGQEWGRFWKILDDLDSVQEMHEFVHAADMDSAAPKLSSPRVTAYQAESSRSGAVAAVVSLYPGRTREMNLPLTWPSTSRLRPPRLHPLRHSSPSACSSSPSPSSIHLLFSSIHPSFIPSIHPSSLPFRTPAAPGPPPYPIIAHFWVRRGGFICAPSLGNIWPLAASSEGCSCGPDWRSGFGLYWRGCGGVLCGVPAGEVVGADADDPAAETAVTESPPHYPVHTACTSRRWSCSDHKPYADDRCLAPTASPLSSHTLTTITSFYR</sequence>
<protein>
    <submittedName>
        <fullName evidence="1">Uncharacterized protein</fullName>
    </submittedName>
</protein>
<dbReference type="AlphaFoldDB" id="A0A4P9WMD5"/>
<dbReference type="EMBL" id="KZ994341">
    <property type="protein sequence ID" value="RKO93183.1"/>
    <property type="molecule type" value="Genomic_DNA"/>
</dbReference>
<dbReference type="Proteomes" id="UP000269721">
    <property type="component" value="Unassembled WGS sequence"/>
</dbReference>
<reference evidence="2" key="1">
    <citation type="journal article" date="2018" name="Nat. Microbiol.">
        <title>Leveraging single-cell genomics to expand the fungal tree of life.</title>
        <authorList>
            <person name="Ahrendt S.R."/>
            <person name="Quandt C.A."/>
            <person name="Ciobanu D."/>
            <person name="Clum A."/>
            <person name="Salamov A."/>
            <person name="Andreopoulos B."/>
            <person name="Cheng J.F."/>
            <person name="Woyke T."/>
            <person name="Pelin A."/>
            <person name="Henrissat B."/>
            <person name="Reynolds N.K."/>
            <person name="Benny G.L."/>
            <person name="Smith M.E."/>
            <person name="James T.Y."/>
            <person name="Grigoriev I.V."/>
        </authorList>
    </citation>
    <scope>NUCLEOTIDE SEQUENCE [LARGE SCALE GENOMIC DNA]</scope>
</reference>
<accession>A0A4P9WMD5</accession>
<proteinExistence type="predicted"/>
<keyword evidence="2" id="KW-1185">Reference proteome</keyword>
<evidence type="ECO:0000313" key="1">
    <source>
        <dbReference type="EMBL" id="RKO93183.1"/>
    </source>
</evidence>
<name>A0A4P9WMD5_9FUNG</name>